<reference evidence="3" key="2">
    <citation type="submission" date="2012-11" db="EMBL/GenBank/DDBJ databases">
        <authorList>
            <person name="Kuo A."/>
            <person name="Curtis B.A."/>
            <person name="Tanifuji G."/>
            <person name="Burki F."/>
            <person name="Gruber A."/>
            <person name="Irimia M."/>
            <person name="Maruyama S."/>
            <person name="Arias M.C."/>
            <person name="Ball S.G."/>
            <person name="Gile G.H."/>
            <person name="Hirakawa Y."/>
            <person name="Hopkins J.F."/>
            <person name="Rensing S.A."/>
            <person name="Schmutz J."/>
            <person name="Symeonidi A."/>
            <person name="Elias M."/>
            <person name="Eveleigh R.J."/>
            <person name="Herman E.K."/>
            <person name="Klute M.J."/>
            <person name="Nakayama T."/>
            <person name="Obornik M."/>
            <person name="Reyes-Prieto A."/>
            <person name="Armbrust E.V."/>
            <person name="Aves S.J."/>
            <person name="Beiko R.G."/>
            <person name="Coutinho P."/>
            <person name="Dacks J.B."/>
            <person name="Durnford D.G."/>
            <person name="Fast N.M."/>
            <person name="Green B.R."/>
            <person name="Grisdale C."/>
            <person name="Hempe F."/>
            <person name="Henrissat B."/>
            <person name="Hoppner M.P."/>
            <person name="Ishida K.-I."/>
            <person name="Kim E."/>
            <person name="Koreny L."/>
            <person name="Kroth P.G."/>
            <person name="Liu Y."/>
            <person name="Malik S.-B."/>
            <person name="Maier U.G."/>
            <person name="McRose D."/>
            <person name="Mock T."/>
            <person name="Neilson J.A."/>
            <person name="Onodera N.T."/>
            <person name="Poole A.M."/>
            <person name="Pritham E.J."/>
            <person name="Richards T.A."/>
            <person name="Rocap G."/>
            <person name="Roy S.W."/>
            <person name="Sarai C."/>
            <person name="Schaack S."/>
            <person name="Shirato S."/>
            <person name="Slamovits C.H."/>
            <person name="Spencer D.F."/>
            <person name="Suzuki S."/>
            <person name="Worden A.Z."/>
            <person name="Zauner S."/>
            <person name="Barry K."/>
            <person name="Bell C."/>
            <person name="Bharti A.K."/>
            <person name="Crow J.A."/>
            <person name="Grimwood J."/>
            <person name="Kramer R."/>
            <person name="Lindquist E."/>
            <person name="Lucas S."/>
            <person name="Salamov A."/>
            <person name="McFadden G.I."/>
            <person name="Lane C.E."/>
            <person name="Keeling P.J."/>
            <person name="Gray M.W."/>
            <person name="Grigoriev I.V."/>
            <person name="Archibald J.M."/>
        </authorList>
    </citation>
    <scope>NUCLEOTIDE SEQUENCE</scope>
    <source>
        <strain evidence="3">CCMP2712</strain>
    </source>
</reference>
<dbReference type="EMBL" id="JH993287">
    <property type="protein sequence ID" value="EKX31402.1"/>
    <property type="molecule type" value="Genomic_DNA"/>
</dbReference>
<evidence type="ECO:0000313" key="2">
    <source>
        <dbReference type="EnsemblProtists" id="EKX31402"/>
    </source>
</evidence>
<gene>
    <name evidence="1" type="ORF">GUITHDRAFT_122391</name>
</gene>
<dbReference type="GeneID" id="17288123"/>
<keyword evidence="3" id="KW-1185">Reference proteome</keyword>
<dbReference type="PaxDb" id="55529-EKX31402"/>
<organism evidence="1">
    <name type="scientific">Guillardia theta (strain CCMP2712)</name>
    <name type="common">Cryptophyte</name>
    <dbReference type="NCBI Taxonomy" id="905079"/>
    <lineage>
        <taxon>Eukaryota</taxon>
        <taxon>Cryptophyceae</taxon>
        <taxon>Pyrenomonadales</taxon>
        <taxon>Geminigeraceae</taxon>
        <taxon>Guillardia</taxon>
    </lineage>
</organism>
<reference evidence="2" key="3">
    <citation type="submission" date="2016-03" db="UniProtKB">
        <authorList>
            <consortium name="EnsemblProtists"/>
        </authorList>
    </citation>
    <scope>IDENTIFICATION</scope>
</reference>
<evidence type="ECO:0000313" key="1">
    <source>
        <dbReference type="EMBL" id="EKX31402.1"/>
    </source>
</evidence>
<reference evidence="1 3" key="1">
    <citation type="journal article" date="2012" name="Nature">
        <title>Algal genomes reveal evolutionary mosaicism and the fate of nucleomorphs.</title>
        <authorList>
            <consortium name="DOE Joint Genome Institute"/>
            <person name="Curtis B.A."/>
            <person name="Tanifuji G."/>
            <person name="Burki F."/>
            <person name="Gruber A."/>
            <person name="Irimia M."/>
            <person name="Maruyama S."/>
            <person name="Arias M.C."/>
            <person name="Ball S.G."/>
            <person name="Gile G.H."/>
            <person name="Hirakawa Y."/>
            <person name="Hopkins J.F."/>
            <person name="Kuo A."/>
            <person name="Rensing S.A."/>
            <person name="Schmutz J."/>
            <person name="Symeonidi A."/>
            <person name="Elias M."/>
            <person name="Eveleigh R.J."/>
            <person name="Herman E.K."/>
            <person name="Klute M.J."/>
            <person name="Nakayama T."/>
            <person name="Obornik M."/>
            <person name="Reyes-Prieto A."/>
            <person name="Armbrust E.V."/>
            <person name="Aves S.J."/>
            <person name="Beiko R.G."/>
            <person name="Coutinho P."/>
            <person name="Dacks J.B."/>
            <person name="Durnford D.G."/>
            <person name="Fast N.M."/>
            <person name="Green B.R."/>
            <person name="Grisdale C.J."/>
            <person name="Hempel F."/>
            <person name="Henrissat B."/>
            <person name="Hoppner M.P."/>
            <person name="Ishida K."/>
            <person name="Kim E."/>
            <person name="Koreny L."/>
            <person name="Kroth P.G."/>
            <person name="Liu Y."/>
            <person name="Malik S.B."/>
            <person name="Maier U.G."/>
            <person name="McRose D."/>
            <person name="Mock T."/>
            <person name="Neilson J.A."/>
            <person name="Onodera N.T."/>
            <person name="Poole A.M."/>
            <person name="Pritham E.J."/>
            <person name="Richards T.A."/>
            <person name="Rocap G."/>
            <person name="Roy S.W."/>
            <person name="Sarai C."/>
            <person name="Schaack S."/>
            <person name="Shirato S."/>
            <person name="Slamovits C.H."/>
            <person name="Spencer D.F."/>
            <person name="Suzuki S."/>
            <person name="Worden A.Z."/>
            <person name="Zauner S."/>
            <person name="Barry K."/>
            <person name="Bell C."/>
            <person name="Bharti A.K."/>
            <person name="Crow J.A."/>
            <person name="Grimwood J."/>
            <person name="Kramer R."/>
            <person name="Lindquist E."/>
            <person name="Lucas S."/>
            <person name="Salamov A."/>
            <person name="McFadden G.I."/>
            <person name="Lane C.E."/>
            <person name="Keeling P.J."/>
            <person name="Gray M.W."/>
            <person name="Grigoriev I.V."/>
            <person name="Archibald J.M."/>
        </authorList>
    </citation>
    <scope>NUCLEOTIDE SEQUENCE</scope>
    <source>
        <strain evidence="1 3">CCMP2712</strain>
    </source>
</reference>
<sequence length="177" mass="20051">MPGASISNQQEVTDEGIIYNNRGAHFFPFKFDFVGVSVGTAYASDLTGDPVGFVMIGGMATVLNGHFACYTGDLVQWYFDFEAEEFEPDGQRRQVPNMNNAIRFPVNGREEWYQKRMFGTFQEKNRGKQNVALIKPLRKVADQRSFLYGDKCRVIGRIVNGGQPWEPVDIFLSNTFV</sequence>
<dbReference type="KEGG" id="gtt:GUITHDRAFT_122391"/>
<proteinExistence type="predicted"/>
<dbReference type="RefSeq" id="XP_005818382.1">
    <property type="nucleotide sequence ID" value="XM_005818325.1"/>
</dbReference>
<dbReference type="Proteomes" id="UP000011087">
    <property type="component" value="Unassembled WGS sequence"/>
</dbReference>
<accession>L1I5Q0</accession>
<name>L1I5Q0_GUITC</name>
<dbReference type="EnsemblProtists" id="EKX31402">
    <property type="protein sequence ID" value="EKX31402"/>
    <property type="gene ID" value="GUITHDRAFT_122391"/>
</dbReference>
<protein>
    <submittedName>
        <fullName evidence="1 2">Uncharacterized protein</fullName>
    </submittedName>
</protein>
<dbReference type="HOGENOM" id="CLU_1520662_0_0_1"/>
<evidence type="ECO:0000313" key="3">
    <source>
        <dbReference type="Proteomes" id="UP000011087"/>
    </source>
</evidence>
<dbReference type="AlphaFoldDB" id="L1I5Q0"/>